<dbReference type="InterPro" id="IPR036322">
    <property type="entry name" value="WD40_repeat_dom_sf"/>
</dbReference>
<evidence type="ECO:0000313" key="5">
    <source>
        <dbReference type="Proteomes" id="UP001175271"/>
    </source>
</evidence>
<protein>
    <recommendedName>
        <fullName evidence="2">WD repeat-containing protein 79</fullName>
    </recommendedName>
</protein>
<comment type="caution">
    <text evidence="4">The sequence shown here is derived from an EMBL/GenBank/DDBJ whole genome shotgun (WGS) entry which is preliminary data.</text>
</comment>
<feature type="region of interest" description="Disordered" evidence="3">
    <location>
        <begin position="83"/>
        <end position="111"/>
    </location>
</feature>
<dbReference type="Gene3D" id="2.130.10.10">
    <property type="entry name" value="YVTN repeat-like/Quinoprotein amine dehydrogenase"/>
    <property type="match status" value="1"/>
</dbReference>
<comment type="similarity">
    <text evidence="1">Belongs to the TCAB1 family.</text>
</comment>
<gene>
    <name evidence="4" type="ORF">QR680_017747</name>
</gene>
<dbReference type="InterPro" id="IPR051150">
    <property type="entry name" value="SWT21/TCAB1_mRNA_Telomere"/>
</dbReference>
<evidence type="ECO:0000313" key="4">
    <source>
        <dbReference type="EMBL" id="KAK0404993.1"/>
    </source>
</evidence>
<dbReference type="GO" id="GO:0003723">
    <property type="term" value="F:RNA binding"/>
    <property type="evidence" value="ECO:0007669"/>
    <property type="project" value="TreeGrafter"/>
</dbReference>
<dbReference type="InterPro" id="IPR001680">
    <property type="entry name" value="WD40_rpt"/>
</dbReference>
<proteinExistence type="inferred from homology"/>
<dbReference type="SMART" id="SM00320">
    <property type="entry name" value="WD40"/>
    <property type="match status" value="6"/>
</dbReference>
<dbReference type="AlphaFoldDB" id="A0AA39HFN5"/>
<dbReference type="SUPFAM" id="SSF50978">
    <property type="entry name" value="WD40 repeat-like"/>
    <property type="match status" value="1"/>
</dbReference>
<dbReference type="PANTHER" id="PTHR13211:SF0">
    <property type="entry name" value="TELOMERASE CAJAL BODY PROTEIN 1"/>
    <property type="match status" value="1"/>
</dbReference>
<dbReference type="InterPro" id="IPR015943">
    <property type="entry name" value="WD40/YVTN_repeat-like_dom_sf"/>
</dbReference>
<feature type="compositionally biased region" description="Basic and acidic residues" evidence="3">
    <location>
        <begin position="83"/>
        <end position="103"/>
    </location>
</feature>
<dbReference type="GO" id="GO:0030576">
    <property type="term" value="P:Cajal body organization"/>
    <property type="evidence" value="ECO:0007669"/>
    <property type="project" value="TreeGrafter"/>
</dbReference>
<reference evidence="4" key="1">
    <citation type="submission" date="2023-06" db="EMBL/GenBank/DDBJ databases">
        <title>Genomic analysis of the entomopathogenic nematode Steinernema hermaphroditum.</title>
        <authorList>
            <person name="Schwarz E.M."/>
            <person name="Heppert J.K."/>
            <person name="Baniya A."/>
            <person name="Schwartz H.T."/>
            <person name="Tan C.-H."/>
            <person name="Antoshechkin I."/>
            <person name="Sternberg P.W."/>
            <person name="Goodrich-Blair H."/>
            <person name="Dillman A.R."/>
        </authorList>
    </citation>
    <scope>NUCLEOTIDE SEQUENCE</scope>
    <source>
        <strain evidence="4">PS9179</strain>
        <tissue evidence="4">Whole animal</tissue>
    </source>
</reference>
<name>A0AA39HFN5_9BILA</name>
<keyword evidence="5" id="KW-1185">Reference proteome</keyword>
<accession>A0AA39HFN5</accession>
<evidence type="ECO:0000256" key="3">
    <source>
        <dbReference type="SAM" id="MobiDB-lite"/>
    </source>
</evidence>
<feature type="region of interest" description="Disordered" evidence="3">
    <location>
        <begin position="42"/>
        <end position="71"/>
    </location>
</feature>
<dbReference type="Proteomes" id="UP001175271">
    <property type="component" value="Unassembled WGS sequence"/>
</dbReference>
<sequence>MSQEFEHTSTAHESSAKEPIGIDVETLLNEMIAEVVFKYEKMKSSQMTRKPKPDSRAERNRLRKERRQASGLGQFLTAFAATEMERPKSHRLEQLPKESRDKNAEDDEEPVPAKRIKLAECDFSKVNGDLTPIACYDVTAYLGRTKKENLYMKSCMWSPDGRYLLTTSQDNCARVFELDEENKLVLKRKYRFGGPVLCTAWKTGRKSEIFATSCKYVPVQLWSVDKDESVDTIKGVELTVPYDPVYSLAFSTDGDCLFMGTKGKIKMHYFAPQKGQPKDLTMKGPSGLVSCFAVHPGDPSTIVAGSYNKEVRIMSTTNPEHGSNFDTEFPATHLAFSHSGKYLFVGGRSTNEIHRFDWSKLHAKIEPTMRLERPMNTQQKINFQIERNDRYLLSGSTAGEILIYDLEDKENDGGLHRPSYRCKASESAVCGLSLHPTKALLATAHGQWVVPRTVYFSDTEEESEPRRYDEGGFPFDNNVKLWDLTQ</sequence>
<feature type="compositionally biased region" description="Basic and acidic residues" evidence="3">
    <location>
        <begin position="51"/>
        <end position="60"/>
    </location>
</feature>
<dbReference type="PANTHER" id="PTHR13211">
    <property type="entry name" value="TELOMERASE CAJAL BODY PROTEIN 1"/>
    <property type="match status" value="1"/>
</dbReference>
<dbReference type="EMBL" id="JAUCMV010000004">
    <property type="protein sequence ID" value="KAK0404993.1"/>
    <property type="molecule type" value="Genomic_DNA"/>
</dbReference>
<organism evidence="4 5">
    <name type="scientific">Steinernema hermaphroditum</name>
    <dbReference type="NCBI Taxonomy" id="289476"/>
    <lineage>
        <taxon>Eukaryota</taxon>
        <taxon>Metazoa</taxon>
        <taxon>Ecdysozoa</taxon>
        <taxon>Nematoda</taxon>
        <taxon>Chromadorea</taxon>
        <taxon>Rhabditida</taxon>
        <taxon>Tylenchina</taxon>
        <taxon>Panagrolaimomorpha</taxon>
        <taxon>Strongyloidoidea</taxon>
        <taxon>Steinernematidae</taxon>
        <taxon>Steinernema</taxon>
    </lineage>
</organism>
<evidence type="ECO:0000256" key="2">
    <source>
        <dbReference type="ARBA" id="ARBA00041558"/>
    </source>
</evidence>
<evidence type="ECO:0000256" key="1">
    <source>
        <dbReference type="ARBA" id="ARBA00038279"/>
    </source>
</evidence>
<dbReference type="GO" id="GO:0015030">
    <property type="term" value="C:Cajal body"/>
    <property type="evidence" value="ECO:0007669"/>
    <property type="project" value="TreeGrafter"/>
</dbReference>
<dbReference type="Pfam" id="PF00400">
    <property type="entry name" value="WD40"/>
    <property type="match status" value="1"/>
</dbReference>